<name>A0A1V4ACM4_9ACTN</name>
<dbReference type="SMART" id="SM00530">
    <property type="entry name" value="HTH_XRE"/>
    <property type="match status" value="1"/>
</dbReference>
<dbReference type="OrthoDB" id="3188736at2"/>
<accession>A0A1V4ACM4</accession>
<dbReference type="EMBL" id="MVFC01000004">
    <property type="protein sequence ID" value="OON81444.1"/>
    <property type="molecule type" value="Genomic_DNA"/>
</dbReference>
<comment type="caution">
    <text evidence="3">The sequence shown here is derived from an EMBL/GenBank/DDBJ whole genome shotgun (WGS) entry which is preliminary data.</text>
</comment>
<dbReference type="SUPFAM" id="SSF47413">
    <property type="entry name" value="lambda repressor-like DNA-binding domains"/>
    <property type="match status" value="1"/>
</dbReference>
<reference evidence="3 4" key="1">
    <citation type="submission" date="2017-02" db="EMBL/GenBank/DDBJ databases">
        <title>Draft Genome Sequence of Streptomyces tsukubaensis F601, a Producer of the immunosuppressant tacrolimus FK506.</title>
        <authorList>
            <person name="Zong G."/>
            <person name="Zhong C."/>
            <person name="Fu J."/>
            <person name="Qin R."/>
            <person name="Cao G."/>
        </authorList>
    </citation>
    <scope>NUCLEOTIDE SEQUENCE [LARGE SCALE GENOMIC DNA]</scope>
    <source>
        <strain evidence="3 4">F601</strain>
    </source>
</reference>
<protein>
    <recommendedName>
        <fullName evidence="2">HTH cro/C1-type domain-containing protein</fullName>
    </recommendedName>
</protein>
<evidence type="ECO:0000313" key="4">
    <source>
        <dbReference type="Proteomes" id="UP000190539"/>
    </source>
</evidence>
<dbReference type="Gene3D" id="1.10.260.40">
    <property type="entry name" value="lambda repressor-like DNA-binding domains"/>
    <property type="match status" value="1"/>
</dbReference>
<dbReference type="STRING" id="83656.B1H18_09030"/>
<dbReference type="Proteomes" id="UP000190539">
    <property type="component" value="Unassembled WGS sequence"/>
</dbReference>
<feature type="region of interest" description="Disordered" evidence="1">
    <location>
        <begin position="157"/>
        <end position="216"/>
    </location>
</feature>
<dbReference type="InterPro" id="IPR010982">
    <property type="entry name" value="Lambda_DNA-bd_dom_sf"/>
</dbReference>
<gene>
    <name evidence="3" type="ORF">B1H18_09030</name>
</gene>
<dbReference type="PROSITE" id="PS50943">
    <property type="entry name" value="HTH_CROC1"/>
    <property type="match status" value="1"/>
</dbReference>
<dbReference type="GO" id="GO:0003677">
    <property type="term" value="F:DNA binding"/>
    <property type="evidence" value="ECO:0007669"/>
    <property type="project" value="InterPro"/>
</dbReference>
<evidence type="ECO:0000313" key="3">
    <source>
        <dbReference type="EMBL" id="OON81444.1"/>
    </source>
</evidence>
<feature type="region of interest" description="Disordered" evidence="1">
    <location>
        <begin position="1"/>
        <end position="53"/>
    </location>
</feature>
<feature type="compositionally biased region" description="Low complexity" evidence="1">
    <location>
        <begin position="15"/>
        <end position="42"/>
    </location>
</feature>
<evidence type="ECO:0000256" key="1">
    <source>
        <dbReference type="SAM" id="MobiDB-lite"/>
    </source>
</evidence>
<evidence type="ECO:0000259" key="2">
    <source>
        <dbReference type="PROSITE" id="PS50943"/>
    </source>
</evidence>
<organism evidence="3 4">
    <name type="scientific">Streptomyces tsukubensis</name>
    <dbReference type="NCBI Taxonomy" id="83656"/>
    <lineage>
        <taxon>Bacteria</taxon>
        <taxon>Bacillati</taxon>
        <taxon>Actinomycetota</taxon>
        <taxon>Actinomycetes</taxon>
        <taxon>Kitasatosporales</taxon>
        <taxon>Streptomycetaceae</taxon>
        <taxon>Streptomyces</taxon>
    </lineage>
</organism>
<keyword evidence="4" id="KW-1185">Reference proteome</keyword>
<dbReference type="Pfam" id="PF01381">
    <property type="entry name" value="HTH_3"/>
    <property type="match status" value="1"/>
</dbReference>
<dbReference type="AlphaFoldDB" id="A0A1V4ACM4"/>
<proteinExistence type="predicted"/>
<feature type="domain" description="HTH cro/C1-type" evidence="2">
    <location>
        <begin position="67"/>
        <end position="121"/>
    </location>
</feature>
<dbReference type="InterPro" id="IPR001387">
    <property type="entry name" value="Cro/C1-type_HTH"/>
</dbReference>
<sequence>MSSHASNRARVIPLRPATADPAATARPAAAGRVAATGRAGDGPAPVGPTPEAARREPLWRHVVGEVLRGRRLAQGRTLRQVADAARISMPYLSEVERGRKEASSEVLAAAAGALGLRLADLLALTHAELTRVDGSVRDGVVDGSVRDSVLVESVRNSAPDGTVRGSGLDGSVRGGGEEAGDPGVRSVPSAISLARPHQRRTATRPAPPHGEVRLAA</sequence>
<dbReference type="CDD" id="cd00093">
    <property type="entry name" value="HTH_XRE"/>
    <property type="match status" value="1"/>
</dbReference>